<dbReference type="SUPFAM" id="SSF55816">
    <property type="entry name" value="5'-nucleotidase (syn. UDP-sugar hydrolase), C-terminal domain"/>
    <property type="match status" value="1"/>
</dbReference>
<evidence type="ECO:0000313" key="6">
    <source>
        <dbReference type="Proteomes" id="UP000043763"/>
    </source>
</evidence>
<evidence type="ECO:0000259" key="3">
    <source>
        <dbReference type="Pfam" id="PF00149"/>
    </source>
</evidence>
<dbReference type="PANTHER" id="PTHR11575">
    <property type="entry name" value="5'-NUCLEOTIDASE-RELATED"/>
    <property type="match status" value="1"/>
</dbReference>
<organism evidence="5 6">
    <name type="scientific">Brachyspira suanatina</name>
    <dbReference type="NCBI Taxonomy" id="381802"/>
    <lineage>
        <taxon>Bacteria</taxon>
        <taxon>Pseudomonadati</taxon>
        <taxon>Spirochaetota</taxon>
        <taxon>Spirochaetia</taxon>
        <taxon>Brachyspirales</taxon>
        <taxon>Brachyspiraceae</taxon>
        <taxon>Brachyspira</taxon>
    </lineage>
</organism>
<gene>
    <name evidence="5" type="ORF">BRSU_0428</name>
</gene>
<dbReference type="InterPro" id="IPR006179">
    <property type="entry name" value="5_nucleotidase/apyrase"/>
</dbReference>
<dbReference type="CDD" id="cd00845">
    <property type="entry name" value="MPP_UshA_N_like"/>
    <property type="match status" value="1"/>
</dbReference>
<dbReference type="InterPro" id="IPR008334">
    <property type="entry name" value="5'-Nucleotdase_C"/>
</dbReference>
<reference evidence="6" key="1">
    <citation type="submission" date="2015-04" db="EMBL/GenBank/DDBJ databases">
        <authorList>
            <person name="Mushtaq Mamoona"/>
        </authorList>
    </citation>
    <scope>NUCLEOTIDE SEQUENCE [LARGE SCALE GENOMIC DNA]</scope>
    <source>
        <strain evidence="6">AN4859/03</strain>
    </source>
</reference>
<dbReference type="SUPFAM" id="SSF56300">
    <property type="entry name" value="Metallo-dependent phosphatases"/>
    <property type="match status" value="1"/>
</dbReference>
<keyword evidence="6" id="KW-1185">Reference proteome</keyword>
<dbReference type="PRINTS" id="PR01607">
    <property type="entry name" value="APYRASEFAMLY"/>
</dbReference>
<dbReference type="AlphaFoldDB" id="A0A0G4K458"/>
<dbReference type="InterPro" id="IPR029052">
    <property type="entry name" value="Metallo-depent_PP-like"/>
</dbReference>
<name>A0A0G4K458_9SPIR</name>
<dbReference type="OrthoDB" id="9800780at2"/>
<comment type="similarity">
    <text evidence="2">Belongs to the 5'-nucleotidase family.</text>
</comment>
<dbReference type="PANTHER" id="PTHR11575:SF24">
    <property type="entry name" value="5'-NUCLEOTIDASE"/>
    <property type="match status" value="1"/>
</dbReference>
<dbReference type="EMBL" id="CVLB01000001">
    <property type="protein sequence ID" value="CRF31870.1"/>
    <property type="molecule type" value="Genomic_DNA"/>
</dbReference>
<protein>
    <submittedName>
        <fullName evidence="5">5'-nucleotidase</fullName>
    </submittedName>
</protein>
<dbReference type="PROSITE" id="PS51257">
    <property type="entry name" value="PROKAR_LIPOPROTEIN"/>
    <property type="match status" value="1"/>
</dbReference>
<feature type="domain" description="5'-Nucleotidase C-terminal" evidence="4">
    <location>
        <begin position="326"/>
        <end position="469"/>
    </location>
</feature>
<dbReference type="Gene3D" id="3.90.780.10">
    <property type="entry name" value="5'-Nucleotidase, C-terminal domain"/>
    <property type="match status" value="1"/>
</dbReference>
<dbReference type="RefSeq" id="WP_048593572.1">
    <property type="nucleotide sequence ID" value="NZ_CVLB01000001.1"/>
</dbReference>
<evidence type="ECO:0000313" key="5">
    <source>
        <dbReference type="EMBL" id="CRF31870.1"/>
    </source>
</evidence>
<keyword evidence="2" id="KW-0378">Hydrolase</keyword>
<evidence type="ECO:0000256" key="2">
    <source>
        <dbReference type="RuleBase" id="RU362119"/>
    </source>
</evidence>
<dbReference type="GO" id="GO:0016787">
    <property type="term" value="F:hydrolase activity"/>
    <property type="evidence" value="ECO:0007669"/>
    <property type="project" value="UniProtKB-KW"/>
</dbReference>
<dbReference type="GO" id="GO:0009166">
    <property type="term" value="P:nucleotide catabolic process"/>
    <property type="evidence" value="ECO:0007669"/>
    <property type="project" value="InterPro"/>
</dbReference>
<dbReference type="Proteomes" id="UP000043763">
    <property type="component" value="Unassembled WGS sequence"/>
</dbReference>
<dbReference type="Gene3D" id="3.60.21.10">
    <property type="match status" value="1"/>
</dbReference>
<keyword evidence="1 2" id="KW-0732">Signal</keyword>
<dbReference type="Pfam" id="PF02872">
    <property type="entry name" value="5_nucleotid_C"/>
    <property type="match status" value="1"/>
</dbReference>
<evidence type="ECO:0000256" key="1">
    <source>
        <dbReference type="ARBA" id="ARBA00022729"/>
    </source>
</evidence>
<proteinExistence type="inferred from homology"/>
<keyword evidence="2" id="KW-0547">Nucleotide-binding</keyword>
<dbReference type="InterPro" id="IPR004843">
    <property type="entry name" value="Calcineurin-like_PHP"/>
</dbReference>
<feature type="signal peptide" evidence="2">
    <location>
        <begin position="1"/>
        <end position="27"/>
    </location>
</feature>
<feature type="domain" description="Calcineurin-like phosphoesterase" evidence="3">
    <location>
        <begin position="36"/>
        <end position="250"/>
    </location>
</feature>
<dbReference type="InterPro" id="IPR036907">
    <property type="entry name" value="5'-Nucleotdase_C_sf"/>
</dbReference>
<dbReference type="GO" id="GO:0000166">
    <property type="term" value="F:nucleotide binding"/>
    <property type="evidence" value="ECO:0007669"/>
    <property type="project" value="UniProtKB-KW"/>
</dbReference>
<accession>A0A0G4K458</accession>
<evidence type="ECO:0000259" key="4">
    <source>
        <dbReference type="Pfam" id="PF02872"/>
    </source>
</evidence>
<feature type="chain" id="PRO_5005118140" evidence="2">
    <location>
        <begin position="28"/>
        <end position="519"/>
    </location>
</feature>
<dbReference type="Pfam" id="PF00149">
    <property type="entry name" value="Metallophos"/>
    <property type="match status" value="1"/>
</dbReference>
<sequence>MFKRLHVILLLYLILLFSYSCSNSASKKTGNTGNLTIIHMNDTHGKDEEERVVNSDVNPPETNYMYGAARRASYIKQVKGDNNNVLVLHAGDTITGSVYSTVFQGRDEVDIMNMIGVDAAAVGNHFVDYGLSNFTEIMKERKFPTLSLNIKNKSDNSYYATPYIVTNVNGLNVAIIGVTTTDSVYSPKNIEGLIFEEEIKSLKDFIKQTPLNTTNDVTILLSHVGYEGDKKIAEAIPNTFDIIIGGHSHTELEKAEVVNGTPIVQAGSYGHYLGHVNLNVNNGVVDKNNLDYKLVAMDQTIEQDQDMLAFIDEMKGTVDKEFNVRIGTLPVELAHDGIRSNSMAIGNFACDLVKDSYENVDIVMINSGNLRSVLKAGDITLGNIQNEFAPFNNEVIIVSLNGKDVLDMIKLSGEKRGKGGFLQYSKGMEVKYTANGELVSAKLNGEDISESKDYTVILSDFVFDGGDGYVDAENNPIGRKGKNAVYTGNDIRDALISKIKELNNISTDYIDNNPRVIFE</sequence>